<proteinExistence type="predicted"/>
<gene>
    <name evidence="1" type="ORF">GSTENG00000661001</name>
</gene>
<dbReference type="AlphaFoldDB" id="Q4THA7"/>
<feature type="non-terminal residue" evidence="1">
    <location>
        <position position="1"/>
    </location>
</feature>
<accession>Q4THA7</accession>
<organism evidence="1">
    <name type="scientific">Tetraodon nigroviridis</name>
    <name type="common">Spotted green pufferfish</name>
    <name type="synonym">Chelonodon nigroviridis</name>
    <dbReference type="NCBI Taxonomy" id="99883"/>
    <lineage>
        <taxon>Eukaryota</taxon>
        <taxon>Metazoa</taxon>
        <taxon>Chordata</taxon>
        <taxon>Craniata</taxon>
        <taxon>Vertebrata</taxon>
        <taxon>Euteleostomi</taxon>
        <taxon>Actinopterygii</taxon>
        <taxon>Neopterygii</taxon>
        <taxon>Teleostei</taxon>
        <taxon>Neoteleostei</taxon>
        <taxon>Acanthomorphata</taxon>
        <taxon>Eupercaria</taxon>
        <taxon>Tetraodontiformes</taxon>
        <taxon>Tetradontoidea</taxon>
        <taxon>Tetraodontidae</taxon>
        <taxon>Tetraodon</taxon>
    </lineage>
</organism>
<reference evidence="1" key="1">
    <citation type="journal article" date="2004" name="Nature">
        <title>Genome duplication in the teleost fish Tetraodon nigroviridis reveals the early vertebrate proto-karyotype.</title>
        <authorList>
            <person name="Jaillon O."/>
            <person name="Aury J.-M."/>
            <person name="Brunet F."/>
            <person name="Petit J.-L."/>
            <person name="Stange-Thomann N."/>
            <person name="Mauceli E."/>
            <person name="Bouneau L."/>
            <person name="Fischer C."/>
            <person name="Ozouf-Costaz C."/>
            <person name="Bernot A."/>
            <person name="Nicaud S."/>
            <person name="Jaffe D."/>
            <person name="Fisher S."/>
            <person name="Lutfalla G."/>
            <person name="Dossat C."/>
            <person name="Segurens B."/>
            <person name="Dasilva C."/>
            <person name="Salanoubat M."/>
            <person name="Levy M."/>
            <person name="Boudet N."/>
            <person name="Castellano S."/>
            <person name="Anthouard V."/>
            <person name="Jubin C."/>
            <person name="Castelli V."/>
            <person name="Katinka M."/>
            <person name="Vacherie B."/>
            <person name="Biemont C."/>
            <person name="Skalli Z."/>
            <person name="Cattolico L."/>
            <person name="Poulain J."/>
            <person name="De Berardinis V."/>
            <person name="Cruaud C."/>
            <person name="Duprat S."/>
            <person name="Brottier P."/>
            <person name="Coutanceau J.-P."/>
            <person name="Gouzy J."/>
            <person name="Parra G."/>
            <person name="Lardier G."/>
            <person name="Chapple C."/>
            <person name="McKernan K.J."/>
            <person name="McEwan P."/>
            <person name="Bosak S."/>
            <person name="Kellis M."/>
            <person name="Volff J.-N."/>
            <person name="Guigo R."/>
            <person name="Zody M.C."/>
            <person name="Mesirov J."/>
            <person name="Lindblad-Toh K."/>
            <person name="Birren B."/>
            <person name="Nusbaum C."/>
            <person name="Kahn D."/>
            <person name="Robinson-Rechavi M."/>
            <person name="Laudet V."/>
            <person name="Schachter V."/>
            <person name="Quetier F."/>
            <person name="Saurin W."/>
            <person name="Scarpelli C."/>
            <person name="Wincker P."/>
            <person name="Lander E.S."/>
            <person name="Weissenbach J."/>
            <person name="Roest Crollius H."/>
        </authorList>
    </citation>
    <scope>NUCLEOTIDE SEQUENCE [LARGE SCALE GENOMIC DNA]</scope>
</reference>
<dbReference type="EMBL" id="CAAE01003090">
    <property type="protein sequence ID" value="CAF87725.1"/>
    <property type="molecule type" value="Genomic_DNA"/>
</dbReference>
<name>Q4THA7_TETNG</name>
<protein>
    <submittedName>
        <fullName evidence="1">Chromosome undetermined SCAF3090, whole genome shotgun sequence</fullName>
    </submittedName>
</protein>
<evidence type="ECO:0000313" key="1">
    <source>
        <dbReference type="EMBL" id="CAF87725.1"/>
    </source>
</evidence>
<reference evidence="1" key="2">
    <citation type="submission" date="2004-02" db="EMBL/GenBank/DDBJ databases">
        <authorList>
            <consortium name="Genoscope"/>
            <consortium name="Whitehead Institute Centre for Genome Research"/>
        </authorList>
    </citation>
    <scope>NUCLEOTIDE SEQUENCE</scope>
</reference>
<sequence length="41" mass="4706">RRCHRGDIHVPGNYQDYDVGTLMMYEGPVRGESHGFTGPHY</sequence>
<dbReference type="KEGG" id="tng:GSTEN00000661G001"/>